<dbReference type="Pfam" id="PF00239">
    <property type="entry name" value="Resolvase"/>
    <property type="match status" value="1"/>
</dbReference>
<keyword evidence="2" id="KW-0229">DNA integration</keyword>
<dbReference type="PROSITE" id="PS00397">
    <property type="entry name" value="RECOMBINASES_1"/>
    <property type="match status" value="1"/>
</dbReference>
<dbReference type="InterPro" id="IPR036162">
    <property type="entry name" value="Resolvase-like_N_sf"/>
</dbReference>
<dbReference type="PANTHER" id="PTHR30461:SF26">
    <property type="entry name" value="RESOLVASE HOMOLOG YNEB"/>
    <property type="match status" value="1"/>
</dbReference>
<dbReference type="RefSeq" id="WP_245033533.1">
    <property type="nucleotide sequence ID" value="NZ_CP095075.1"/>
</dbReference>
<gene>
    <name evidence="7" type="ORF">MUO15_03705</name>
</gene>
<proteinExistence type="inferred from homology"/>
<dbReference type="InterPro" id="IPR050639">
    <property type="entry name" value="SSR_resolvase"/>
</dbReference>
<sequence>MIFGYARVSSNEQNLERQIRELEGYGCEDIVIEKESGVMERPQFEKLLYQIRKHDVVVCHDLTRFGRSQIHILQVIQELREKKAGLVTLKERIDTREDNPYSDLIVSIFSATAEFERKMIKERQREGIEIAKKKGAYKGGKKRYYAGAKGKDKVIYDEVVRLLNQKESVMNIHRRTGLSRNTIYSIKDELKEKDI</sequence>
<evidence type="ECO:0000313" key="7">
    <source>
        <dbReference type="EMBL" id="UOR12638.1"/>
    </source>
</evidence>
<evidence type="ECO:0000256" key="5">
    <source>
        <dbReference type="PROSITE-ProRule" id="PRU10137"/>
    </source>
</evidence>
<evidence type="ECO:0000256" key="4">
    <source>
        <dbReference type="ARBA" id="ARBA00023172"/>
    </source>
</evidence>
<keyword evidence="8" id="KW-1185">Reference proteome</keyword>
<accession>A0ABY4HCN6</accession>
<evidence type="ECO:0000256" key="1">
    <source>
        <dbReference type="ARBA" id="ARBA00009913"/>
    </source>
</evidence>
<dbReference type="PANTHER" id="PTHR30461">
    <property type="entry name" value="DNA-INVERTASE FROM LAMBDOID PROPHAGE"/>
    <property type="match status" value="1"/>
</dbReference>
<evidence type="ECO:0000313" key="8">
    <source>
        <dbReference type="Proteomes" id="UP000830326"/>
    </source>
</evidence>
<feature type="domain" description="Resolvase/invertase-type recombinase catalytic" evidence="6">
    <location>
        <begin position="1"/>
        <end position="135"/>
    </location>
</feature>
<dbReference type="Gene3D" id="1.10.10.60">
    <property type="entry name" value="Homeodomain-like"/>
    <property type="match status" value="1"/>
</dbReference>
<keyword evidence="3" id="KW-0238">DNA-binding</keyword>
<evidence type="ECO:0000256" key="2">
    <source>
        <dbReference type="ARBA" id="ARBA00022908"/>
    </source>
</evidence>
<dbReference type="Proteomes" id="UP000830326">
    <property type="component" value="Chromosome"/>
</dbReference>
<comment type="similarity">
    <text evidence="1">Belongs to the site-specific recombinase resolvase family.</text>
</comment>
<dbReference type="SMART" id="SM00857">
    <property type="entry name" value="Resolvase"/>
    <property type="match status" value="1"/>
</dbReference>
<evidence type="ECO:0000256" key="3">
    <source>
        <dbReference type="ARBA" id="ARBA00023125"/>
    </source>
</evidence>
<dbReference type="PROSITE" id="PS51736">
    <property type="entry name" value="RECOMBINASES_3"/>
    <property type="match status" value="1"/>
</dbReference>
<reference evidence="7" key="1">
    <citation type="submission" date="2022-04" db="EMBL/GenBank/DDBJ databases">
        <title>Halobacillus sp. isolated from saltern.</title>
        <authorList>
            <person name="Won M."/>
            <person name="Lee C.-M."/>
            <person name="Woen H.-Y."/>
            <person name="Kwon S.-W."/>
        </authorList>
    </citation>
    <scope>NUCLEOTIDE SEQUENCE</scope>
    <source>
        <strain evidence="7">SSHM10-5</strain>
    </source>
</reference>
<dbReference type="Gene3D" id="3.40.50.1390">
    <property type="entry name" value="Resolvase, N-terminal catalytic domain"/>
    <property type="match status" value="1"/>
</dbReference>
<dbReference type="EMBL" id="CP095075">
    <property type="protein sequence ID" value="UOR12638.1"/>
    <property type="molecule type" value="Genomic_DNA"/>
</dbReference>
<dbReference type="Pfam" id="PF02796">
    <property type="entry name" value="HTH_7"/>
    <property type="match status" value="1"/>
</dbReference>
<dbReference type="InterPro" id="IPR006118">
    <property type="entry name" value="Recombinase_CS"/>
</dbReference>
<name>A0ABY4HCN6_9BACI</name>
<dbReference type="InterPro" id="IPR006119">
    <property type="entry name" value="Resolv_N"/>
</dbReference>
<feature type="active site" description="O-(5'-phospho-DNA)-serine intermediate" evidence="5">
    <location>
        <position position="9"/>
    </location>
</feature>
<dbReference type="CDD" id="cd03768">
    <property type="entry name" value="SR_ResInv"/>
    <property type="match status" value="1"/>
</dbReference>
<dbReference type="SUPFAM" id="SSF53041">
    <property type="entry name" value="Resolvase-like"/>
    <property type="match status" value="1"/>
</dbReference>
<keyword evidence="4" id="KW-0233">DNA recombination</keyword>
<evidence type="ECO:0000259" key="6">
    <source>
        <dbReference type="PROSITE" id="PS51736"/>
    </source>
</evidence>
<dbReference type="InterPro" id="IPR006120">
    <property type="entry name" value="Resolvase_HTH_dom"/>
</dbReference>
<protein>
    <submittedName>
        <fullName evidence="7">Recombinase family protein</fullName>
    </submittedName>
</protein>
<organism evidence="7 8">
    <name type="scientific">Halobacillus amylolyticus</name>
    <dbReference type="NCBI Taxonomy" id="2932259"/>
    <lineage>
        <taxon>Bacteria</taxon>
        <taxon>Bacillati</taxon>
        <taxon>Bacillota</taxon>
        <taxon>Bacilli</taxon>
        <taxon>Bacillales</taxon>
        <taxon>Bacillaceae</taxon>
        <taxon>Halobacillus</taxon>
    </lineage>
</organism>